<evidence type="ECO:0000313" key="2">
    <source>
        <dbReference type="Proteomes" id="UP000094053"/>
    </source>
</evidence>
<comment type="caution">
    <text evidence="1">The sequence shown here is derived from an EMBL/GenBank/DDBJ whole genome shotgun (WGS) entry which is preliminary data.</text>
</comment>
<proteinExistence type="predicted"/>
<sequence length="99" mass="10193">MAATLRVAPSTLREVAAAQTDVSSYVSGMGTGTQLGTAAAGLTELESAAACQLAAELLDKTAAVVSKELSAHAERLTQAAERYTATDQSLAQRLRNIAE</sequence>
<dbReference type="RefSeq" id="WP_069415438.1">
    <property type="nucleotide sequence ID" value="NZ_JACKUL010000030.1"/>
</dbReference>
<evidence type="ECO:0008006" key="3">
    <source>
        <dbReference type="Google" id="ProtNLM"/>
    </source>
</evidence>
<dbReference type="GO" id="GO:0009306">
    <property type="term" value="P:protein secretion"/>
    <property type="evidence" value="ECO:0007669"/>
    <property type="project" value="InterPro"/>
</dbReference>
<name>A0A1E3REC2_MYCFV</name>
<gene>
    <name evidence="1" type="ORF">BHQ18_20280</name>
</gene>
<protein>
    <recommendedName>
        <fullName evidence="3">ESX-1 secretion-associated protein</fullName>
    </recommendedName>
</protein>
<dbReference type="OrthoDB" id="4638382at2"/>
<dbReference type="InterPro" id="IPR022536">
    <property type="entry name" value="EspC"/>
</dbReference>
<reference evidence="2" key="1">
    <citation type="submission" date="2016-09" db="EMBL/GenBank/DDBJ databases">
        <authorList>
            <person name="Greninger A.L."/>
            <person name="Jerome K.R."/>
            <person name="Mcnair B."/>
            <person name="Wallis C."/>
            <person name="Fang F."/>
        </authorList>
    </citation>
    <scope>NUCLEOTIDE SEQUENCE [LARGE SCALE GENOMIC DNA]</scope>
    <source>
        <strain evidence="2">M6</strain>
    </source>
</reference>
<evidence type="ECO:0000313" key="1">
    <source>
        <dbReference type="EMBL" id="ODQ88189.1"/>
    </source>
</evidence>
<dbReference type="STRING" id="1776.BHQ18_20280"/>
<dbReference type="EMBL" id="MIHA01000016">
    <property type="protein sequence ID" value="ODQ88189.1"/>
    <property type="molecule type" value="Genomic_DNA"/>
</dbReference>
<dbReference type="Pfam" id="PF10824">
    <property type="entry name" value="T7SS_ESX_EspC"/>
    <property type="match status" value="1"/>
</dbReference>
<organism evidence="1 2">
    <name type="scientific">Mycolicibacterium flavescens</name>
    <name type="common">Mycobacterium flavescens</name>
    <dbReference type="NCBI Taxonomy" id="1776"/>
    <lineage>
        <taxon>Bacteria</taxon>
        <taxon>Bacillati</taxon>
        <taxon>Actinomycetota</taxon>
        <taxon>Actinomycetes</taxon>
        <taxon>Mycobacteriales</taxon>
        <taxon>Mycobacteriaceae</taxon>
        <taxon>Mycolicibacterium</taxon>
    </lineage>
</organism>
<dbReference type="Proteomes" id="UP000094053">
    <property type="component" value="Unassembled WGS sequence"/>
</dbReference>
<accession>A0A1E3REC2</accession>
<dbReference type="AlphaFoldDB" id="A0A1E3REC2"/>
<keyword evidence="2" id="KW-1185">Reference proteome</keyword>